<dbReference type="AlphaFoldDB" id="A0A0D0DWR9"/>
<feature type="compositionally biased region" description="Basic and acidic residues" evidence="2">
    <location>
        <begin position="420"/>
        <end position="434"/>
    </location>
</feature>
<dbReference type="Proteomes" id="UP000054538">
    <property type="component" value="Unassembled WGS sequence"/>
</dbReference>
<protein>
    <recommendedName>
        <fullName evidence="3">Septin-type G domain-containing protein</fullName>
    </recommendedName>
</protein>
<feature type="compositionally biased region" description="Polar residues" evidence="2">
    <location>
        <begin position="10"/>
        <end position="23"/>
    </location>
</feature>
<reference evidence="4 5" key="1">
    <citation type="submission" date="2014-04" db="EMBL/GenBank/DDBJ databases">
        <authorList>
            <consortium name="DOE Joint Genome Institute"/>
            <person name="Kuo A."/>
            <person name="Kohler A."/>
            <person name="Jargeat P."/>
            <person name="Nagy L.G."/>
            <person name="Floudas D."/>
            <person name="Copeland A."/>
            <person name="Barry K.W."/>
            <person name="Cichocki N."/>
            <person name="Veneault-Fourrey C."/>
            <person name="LaButti K."/>
            <person name="Lindquist E.A."/>
            <person name="Lipzen A."/>
            <person name="Lundell T."/>
            <person name="Morin E."/>
            <person name="Murat C."/>
            <person name="Sun H."/>
            <person name="Tunlid A."/>
            <person name="Henrissat B."/>
            <person name="Grigoriev I.V."/>
            <person name="Hibbett D.S."/>
            <person name="Martin F."/>
            <person name="Nordberg H.P."/>
            <person name="Cantor M.N."/>
            <person name="Hua S.X."/>
        </authorList>
    </citation>
    <scope>NUCLEOTIDE SEQUENCE [LARGE SCALE GENOMIC DNA]</scope>
    <source>
        <strain evidence="4 5">Ve08.2h10</strain>
    </source>
</reference>
<dbReference type="HOGENOM" id="CLU_031563_0_0_1"/>
<organism evidence="4 5">
    <name type="scientific">Paxillus rubicundulus Ve08.2h10</name>
    <dbReference type="NCBI Taxonomy" id="930991"/>
    <lineage>
        <taxon>Eukaryota</taxon>
        <taxon>Fungi</taxon>
        <taxon>Dikarya</taxon>
        <taxon>Basidiomycota</taxon>
        <taxon>Agaricomycotina</taxon>
        <taxon>Agaricomycetes</taxon>
        <taxon>Agaricomycetidae</taxon>
        <taxon>Boletales</taxon>
        <taxon>Paxilineae</taxon>
        <taxon>Paxillaceae</taxon>
        <taxon>Paxillus</taxon>
    </lineage>
</organism>
<evidence type="ECO:0000259" key="3">
    <source>
        <dbReference type="PROSITE" id="PS51719"/>
    </source>
</evidence>
<dbReference type="Gene3D" id="3.40.50.300">
    <property type="entry name" value="P-loop containing nucleotide triphosphate hydrolases"/>
    <property type="match status" value="1"/>
</dbReference>
<proteinExistence type="inferred from homology"/>
<gene>
    <name evidence="4" type="ORF">PAXRUDRAFT_822315</name>
</gene>
<reference evidence="5" key="2">
    <citation type="submission" date="2015-01" db="EMBL/GenBank/DDBJ databases">
        <title>Evolutionary Origins and Diversification of the Mycorrhizal Mutualists.</title>
        <authorList>
            <consortium name="DOE Joint Genome Institute"/>
            <consortium name="Mycorrhizal Genomics Consortium"/>
            <person name="Kohler A."/>
            <person name="Kuo A."/>
            <person name="Nagy L.G."/>
            <person name="Floudas D."/>
            <person name="Copeland A."/>
            <person name="Barry K.W."/>
            <person name="Cichocki N."/>
            <person name="Veneault-Fourrey C."/>
            <person name="LaButti K."/>
            <person name="Lindquist E.A."/>
            <person name="Lipzen A."/>
            <person name="Lundell T."/>
            <person name="Morin E."/>
            <person name="Murat C."/>
            <person name="Riley R."/>
            <person name="Ohm R."/>
            <person name="Sun H."/>
            <person name="Tunlid A."/>
            <person name="Henrissat B."/>
            <person name="Grigoriev I.V."/>
            <person name="Hibbett D.S."/>
            <person name="Martin F."/>
        </authorList>
    </citation>
    <scope>NUCLEOTIDE SEQUENCE [LARGE SCALE GENOMIC DNA]</scope>
    <source>
        <strain evidence="5">Ve08.2h10</strain>
    </source>
</reference>
<dbReference type="SUPFAM" id="SSF52540">
    <property type="entry name" value="P-loop containing nucleoside triphosphate hydrolases"/>
    <property type="match status" value="1"/>
</dbReference>
<dbReference type="OrthoDB" id="10261408at2759"/>
<feature type="region of interest" description="Disordered" evidence="2">
    <location>
        <begin position="474"/>
        <end position="510"/>
    </location>
</feature>
<evidence type="ECO:0000256" key="2">
    <source>
        <dbReference type="SAM" id="MobiDB-lite"/>
    </source>
</evidence>
<dbReference type="EMBL" id="KN824848">
    <property type="protein sequence ID" value="KIK99863.1"/>
    <property type="molecule type" value="Genomic_DNA"/>
</dbReference>
<dbReference type="PROSITE" id="PS51719">
    <property type="entry name" value="G_SEPTIN"/>
    <property type="match status" value="1"/>
</dbReference>
<feature type="compositionally biased region" description="Polar residues" evidence="2">
    <location>
        <begin position="373"/>
        <end position="386"/>
    </location>
</feature>
<feature type="region of interest" description="Disordered" evidence="2">
    <location>
        <begin position="1"/>
        <end position="29"/>
    </location>
</feature>
<dbReference type="STRING" id="930991.A0A0D0DWR9"/>
<keyword evidence="5" id="KW-1185">Reference proteome</keyword>
<feature type="compositionally biased region" description="Polar residues" evidence="2">
    <location>
        <begin position="351"/>
        <end position="366"/>
    </location>
</feature>
<dbReference type="InterPro" id="IPR030379">
    <property type="entry name" value="G_SEPTIN_dom"/>
</dbReference>
<keyword evidence="1" id="KW-0547">Nucleotide-binding</keyword>
<evidence type="ECO:0000256" key="1">
    <source>
        <dbReference type="RuleBase" id="RU004560"/>
    </source>
</evidence>
<dbReference type="Pfam" id="PF00735">
    <property type="entry name" value="Septin"/>
    <property type="match status" value="3"/>
</dbReference>
<evidence type="ECO:0000313" key="4">
    <source>
        <dbReference type="EMBL" id="KIK99863.1"/>
    </source>
</evidence>
<comment type="similarity">
    <text evidence="1">Belongs to the TRAFAC class TrmE-Era-EngA-EngB-Septin-like GTPase superfamily. Septin GTPase family.</text>
</comment>
<feature type="domain" description="Septin-type G" evidence="3">
    <location>
        <begin position="105"/>
        <end position="584"/>
    </location>
</feature>
<feature type="region of interest" description="Disordered" evidence="2">
    <location>
        <begin position="340"/>
        <end position="442"/>
    </location>
</feature>
<dbReference type="InParanoid" id="A0A0D0DWR9"/>
<feature type="region of interest" description="Disordered" evidence="2">
    <location>
        <begin position="41"/>
        <end position="62"/>
    </location>
</feature>
<name>A0A0D0DWR9_9AGAM</name>
<sequence length="605" mass="67010">MFSFRKRPRANSTTQVPLKTSPSLPELYSQGIPWPENLVDVSALGDTPAPPEHPYQGQPTDTPNGNGIKISSLYMLPHPPSAFEIWTSPSSAGTTNRRTHRKNRTPPAFNLMVVGARGTGKTSLLRLLLDTAEISPTATEDQRTAWDRFLKGGLKHTQSINTACVEIRESRYDRVLLTVIDTPGLDFSPGQELSVERQVTSVIRYLDEQYADTMNEESKVVRQSKGDQHVHLCIFMIDPSSVMSKNPRRGQSSLPEKTVSETTISLSSPIVASPQADQPGEYLGDLVMSPAELRVIRRLSTRVNVLPVIAKADSLTDETLSAVKKAVRVGLEQAHLDFGVFSGPKPRDETFSQPLSEEGATATNGQYHGANGTAKNTSSHDQQNGDSHAATEVDVTKERTSRSVITLKGTRMTRSRSRSRRDLSAVAQDEREPQYPDETDEESVANIRFSAQTVTRTHLDTLLPFAFIAPEPFSSPRPRQLSPITPESHYPFDTPGAPTPVPETPISPESPIVSRKSAVFHAPPESLRGVFTRKFRWGTVDVLNPEHCDFAALRTAVLLTHMKVLKVHTREVLYEKYRTEKLLAKRATRSIGPEETKRLFEDLGL</sequence>
<dbReference type="InterPro" id="IPR027417">
    <property type="entry name" value="P-loop_NTPase"/>
</dbReference>
<keyword evidence="1" id="KW-0342">GTP-binding</keyword>
<dbReference type="GO" id="GO:0005525">
    <property type="term" value="F:GTP binding"/>
    <property type="evidence" value="ECO:0007669"/>
    <property type="project" value="UniProtKB-KW"/>
</dbReference>
<dbReference type="PANTHER" id="PTHR18884">
    <property type="entry name" value="SEPTIN"/>
    <property type="match status" value="1"/>
</dbReference>
<evidence type="ECO:0000313" key="5">
    <source>
        <dbReference type="Proteomes" id="UP000054538"/>
    </source>
</evidence>
<feature type="compositionally biased region" description="Basic and acidic residues" evidence="2">
    <location>
        <begin position="389"/>
        <end position="401"/>
    </location>
</feature>
<accession>A0A0D0DWR9</accession>